<proteinExistence type="predicted"/>
<evidence type="ECO:0000256" key="2">
    <source>
        <dbReference type="ARBA" id="ARBA00022737"/>
    </source>
</evidence>
<gene>
    <name evidence="11" type="primary">Hrb27C</name>
    <name evidence="11" type="ORF">AK812_SmicGene38187</name>
</gene>
<feature type="compositionally biased region" description="Gly residues" evidence="8">
    <location>
        <begin position="1099"/>
        <end position="1109"/>
    </location>
</feature>
<dbReference type="Gene3D" id="4.10.1060.10">
    <property type="entry name" value="Zinc finger, RanBP2-type"/>
    <property type="match status" value="1"/>
</dbReference>
<keyword evidence="3 7" id="KW-0863">Zinc-finger</keyword>
<feature type="domain" description="RRM" evidence="9">
    <location>
        <begin position="435"/>
        <end position="513"/>
    </location>
</feature>
<organism evidence="11 12">
    <name type="scientific">Symbiodinium microadriaticum</name>
    <name type="common">Dinoflagellate</name>
    <name type="synonym">Zooxanthella microadriatica</name>
    <dbReference type="NCBI Taxonomy" id="2951"/>
    <lineage>
        <taxon>Eukaryota</taxon>
        <taxon>Sar</taxon>
        <taxon>Alveolata</taxon>
        <taxon>Dinophyceae</taxon>
        <taxon>Suessiales</taxon>
        <taxon>Symbiodiniaceae</taxon>
        <taxon>Symbiodinium</taxon>
    </lineage>
</organism>
<evidence type="ECO:0000256" key="6">
    <source>
        <dbReference type="PROSITE-ProRule" id="PRU00176"/>
    </source>
</evidence>
<keyword evidence="4" id="KW-0862">Zinc</keyword>
<dbReference type="PROSITE" id="PS01358">
    <property type="entry name" value="ZF_RANBP2_1"/>
    <property type="match status" value="1"/>
</dbReference>
<dbReference type="InterPro" id="IPR001876">
    <property type="entry name" value="Znf_RanBP2"/>
</dbReference>
<evidence type="ECO:0000256" key="7">
    <source>
        <dbReference type="PROSITE-ProRule" id="PRU00322"/>
    </source>
</evidence>
<dbReference type="EMBL" id="LSRX01001295">
    <property type="protein sequence ID" value="OLP81295.1"/>
    <property type="molecule type" value="Genomic_DNA"/>
</dbReference>
<accession>A0A1Q9CEE7</accession>
<dbReference type="SMART" id="SM00547">
    <property type="entry name" value="ZnF_RBZ"/>
    <property type="match status" value="1"/>
</dbReference>
<evidence type="ECO:0000256" key="4">
    <source>
        <dbReference type="ARBA" id="ARBA00022833"/>
    </source>
</evidence>
<feature type="region of interest" description="Disordered" evidence="8">
    <location>
        <begin position="927"/>
        <end position="1035"/>
    </location>
</feature>
<dbReference type="Pfam" id="PF00641">
    <property type="entry name" value="Zn_ribbon_RanBP"/>
    <property type="match status" value="1"/>
</dbReference>
<dbReference type="Gene3D" id="3.30.70.330">
    <property type="match status" value="2"/>
</dbReference>
<sequence>MTEPKLWEIPFPPDVYATALEEFLLLEALRGLLGEEASKRVPPAIGLAPVNDIVQCACALLDEAERIVFMAYYERLALHRRRALDTFMPEPAPVLTNVLSRAEALARYFLMDGQSPIWTAARQVVAELEWCQDKHSIAPKQGGSVLLGAYSCGPFAGLCKMTKSHASVCRLLNRLIQHLGGNLDRPQYWSTIAVNMDLRLPPHKDSGNFPTSNLVFSLTHHSDGGLWIEDGCGQEPLSHTAASRSTNGYCYLPAGYNGSDSHDSGSSSYSGYGSHGGFSTCMDYSYASDRRLAWPLYLDWGASYELWLTDDCVRSLSSKAMPGEDTGGKVYVGGLNFSTTSEGLKAHFEQFGAISDCIVMTERDTGRSRGFGFVTFEDPGSANAAITMPTHQLDGRTVSVKKAMREGAGGGKGMSGGFGGCGGGDPGAGVEYNVVKVFVGGLPPTVDYDKLTGYFQKFGAIEDAVVMMDPSTQRSRGFGFVTFTDSSSVEACMQQYNSNEIEGKWIEVKRCIPQDKMAPGSSKGKGKGKGPPGGGCNGGGMGGPPGGPGYGAPGAYGGGYGYGGAYNPGYGGYGGGYAAYGAPPAAYGYPAGYGGYGGYPAPGLSVAAMFLAVVFILSTRSKILLQFFVAHPDADLTDLSILPKLYDLALQHGPQLGDAGTVHAAATSLGNLIDSILLPYWRQPQEHPVTALVQCRSIRDARELLMQIPHFGELALAHVFSYIAAMDKGLQRLSWSQQKLPDAQLPLAANARAWLALRRAGRELTKSPGWLEEEARNWVQTMQAMMPKTVTYRRHSDGVEVEWKPQITRSLCQANSCKSLQVLQTWLSGMLGNHGRKSAADMLPSWRRKRWGPKRKRSQGSLFGLPCYATQTTAAPRRGHLQIAQHPIEMQFWGPRCRLLRLLGRCHDARPGPEDVTKIVREVPSTRASKPLCNGSGGFPSHFPVLGAMGGRRRRDRSPSYSDYYYSDESRSPSRDRRRRRRRRGSRKRRGGGGKGTSTVDRFIRENELSESAAARLRGASREAQPAEGHEKDVVQIEVEEAEDQLKLRKQERYEKNQVIENARNASAVVVSRIKKIEDSMKGGGGGGRDRSRSPPPRSGGGGGGGGGGDVREGDWHCKSCGAHNFARRTECFKCGAPRGGSRSRSCRVPIVSIVVADGSEAKLTICGQDPSLLICSRNIVQQHERDRLWHFFCHFEGFARAVDEGDPWSAAKLRPCLKWQRVFEQNAEAEEEAVADMPEHQELPRRLAEQNLFSPTLLHAKLQSLLSDDEVDGLVRSIARQFQGPALCVVGFYQGASSTKVGWRGGVCRVAERPCAAMEADAAMLEG</sequence>
<keyword evidence="1" id="KW-0479">Metal-binding</keyword>
<dbReference type="PROSITE" id="PS50102">
    <property type="entry name" value="RRM"/>
    <property type="match status" value="2"/>
</dbReference>
<dbReference type="GO" id="GO:1990904">
    <property type="term" value="C:ribonucleoprotein complex"/>
    <property type="evidence" value="ECO:0007669"/>
    <property type="project" value="UniProtKB-KW"/>
</dbReference>
<dbReference type="InterPro" id="IPR035979">
    <property type="entry name" value="RBD_domain_sf"/>
</dbReference>
<dbReference type="Proteomes" id="UP000186817">
    <property type="component" value="Unassembled WGS sequence"/>
</dbReference>
<dbReference type="SUPFAM" id="SSF90209">
    <property type="entry name" value="Ran binding protein zinc finger-like"/>
    <property type="match status" value="1"/>
</dbReference>
<feature type="compositionally biased region" description="Gly residues" evidence="8">
    <location>
        <begin position="529"/>
        <end position="540"/>
    </location>
</feature>
<keyword evidence="5 6" id="KW-0694">RNA-binding</keyword>
<feature type="domain" description="RanBP2-type" evidence="10">
    <location>
        <begin position="1112"/>
        <end position="1141"/>
    </location>
</feature>
<feature type="region of interest" description="Disordered" evidence="8">
    <location>
        <begin position="516"/>
        <end position="540"/>
    </location>
</feature>
<comment type="caution">
    <text evidence="11">The sequence shown here is derived from an EMBL/GenBank/DDBJ whole genome shotgun (WGS) entry which is preliminary data.</text>
</comment>
<dbReference type="GO" id="GO:0006417">
    <property type="term" value="P:regulation of translation"/>
    <property type="evidence" value="ECO:0007669"/>
    <property type="project" value="TreeGrafter"/>
</dbReference>
<dbReference type="SMART" id="SM00360">
    <property type="entry name" value="RRM"/>
    <property type="match status" value="2"/>
</dbReference>
<evidence type="ECO:0000256" key="1">
    <source>
        <dbReference type="ARBA" id="ARBA00022723"/>
    </source>
</evidence>
<dbReference type="SUPFAM" id="SSF54928">
    <property type="entry name" value="RNA-binding domain, RBD"/>
    <property type="match status" value="2"/>
</dbReference>
<dbReference type="InterPro" id="IPR000504">
    <property type="entry name" value="RRM_dom"/>
</dbReference>
<evidence type="ECO:0000259" key="10">
    <source>
        <dbReference type="PROSITE" id="PS50199"/>
    </source>
</evidence>
<feature type="region of interest" description="Disordered" evidence="8">
    <location>
        <begin position="1079"/>
        <end position="1109"/>
    </location>
</feature>
<protein>
    <submittedName>
        <fullName evidence="11">Heterogeneous nuclear ribonucleoprotein 27C</fullName>
    </submittedName>
</protein>
<name>A0A1Q9CEE7_SYMMI</name>
<dbReference type="PANTHER" id="PTHR48032:SF6">
    <property type="entry name" value="RNA-BINDING (RRM_RBD_RNP MOTIFS) FAMILY PROTEIN"/>
    <property type="match status" value="1"/>
</dbReference>
<feature type="domain" description="RRM" evidence="9">
    <location>
        <begin position="328"/>
        <end position="405"/>
    </location>
</feature>
<reference evidence="11 12" key="1">
    <citation type="submission" date="2016-02" db="EMBL/GenBank/DDBJ databases">
        <title>Genome analysis of coral dinoflagellate symbionts highlights evolutionary adaptations to a symbiotic lifestyle.</title>
        <authorList>
            <person name="Aranda M."/>
            <person name="Li Y."/>
            <person name="Liew Y.J."/>
            <person name="Baumgarten S."/>
            <person name="Simakov O."/>
            <person name="Wilson M."/>
            <person name="Piel J."/>
            <person name="Ashoor H."/>
            <person name="Bougouffa S."/>
            <person name="Bajic V.B."/>
            <person name="Ryu T."/>
            <person name="Ravasi T."/>
            <person name="Bayer T."/>
            <person name="Micklem G."/>
            <person name="Kim H."/>
            <person name="Bhak J."/>
            <person name="Lajeunesse T.C."/>
            <person name="Voolstra C.R."/>
        </authorList>
    </citation>
    <scope>NUCLEOTIDE SEQUENCE [LARGE SCALE GENOMIC DNA]</scope>
    <source>
        <strain evidence="11 12">CCMP2467</strain>
    </source>
</reference>
<evidence type="ECO:0000256" key="5">
    <source>
        <dbReference type="ARBA" id="ARBA00022884"/>
    </source>
</evidence>
<evidence type="ECO:0000313" key="12">
    <source>
        <dbReference type="Proteomes" id="UP000186817"/>
    </source>
</evidence>
<feature type="compositionally biased region" description="Basic residues" evidence="8">
    <location>
        <begin position="976"/>
        <end position="992"/>
    </location>
</feature>
<dbReference type="OrthoDB" id="1875751at2759"/>
<dbReference type="InterPro" id="IPR036443">
    <property type="entry name" value="Znf_RanBP2_sf"/>
</dbReference>
<dbReference type="PANTHER" id="PTHR48032">
    <property type="entry name" value="RNA-BINDING PROTEIN MUSASHI HOMOLOG RBP6"/>
    <property type="match status" value="1"/>
</dbReference>
<dbReference type="InterPro" id="IPR012677">
    <property type="entry name" value="Nucleotide-bd_a/b_plait_sf"/>
</dbReference>
<dbReference type="PROSITE" id="PS50199">
    <property type="entry name" value="ZF_RANBP2_2"/>
    <property type="match status" value="1"/>
</dbReference>
<dbReference type="Pfam" id="PF00076">
    <property type="entry name" value="RRM_1"/>
    <property type="match status" value="2"/>
</dbReference>
<keyword evidence="12" id="KW-1185">Reference proteome</keyword>
<keyword evidence="2" id="KW-0677">Repeat</keyword>
<evidence type="ECO:0000259" key="9">
    <source>
        <dbReference type="PROSITE" id="PS50102"/>
    </source>
</evidence>
<dbReference type="GO" id="GO:0008270">
    <property type="term" value="F:zinc ion binding"/>
    <property type="evidence" value="ECO:0007669"/>
    <property type="project" value="UniProtKB-KW"/>
</dbReference>
<evidence type="ECO:0000256" key="8">
    <source>
        <dbReference type="SAM" id="MobiDB-lite"/>
    </source>
</evidence>
<evidence type="ECO:0000256" key="3">
    <source>
        <dbReference type="ARBA" id="ARBA00022771"/>
    </source>
</evidence>
<dbReference type="GO" id="GO:0003729">
    <property type="term" value="F:mRNA binding"/>
    <property type="evidence" value="ECO:0007669"/>
    <property type="project" value="TreeGrafter"/>
</dbReference>
<keyword evidence="11" id="KW-0687">Ribonucleoprotein</keyword>
<evidence type="ECO:0000313" key="11">
    <source>
        <dbReference type="EMBL" id="OLP81295.1"/>
    </source>
</evidence>